<gene>
    <name evidence="6" type="ORF">EXD82_01210</name>
</gene>
<sequence>MKTGLVLEGGGMRGLYTIGVLDYFASYNIKFDYIIGVSAGACSGTSYVSEQPGRNYRVNTEYLSDKRYLSVSNFIKTGSLFGMDFIFDEIPNKIDLFDFDTFLKSDCEFVTGVTDVKTGKPVYFGKDVYENNDTTILRASSSIPVFSPPVKFRDGIYLDGGTSDPIPIRKAISDGCDKIIVVLTRDRNYIKSKESFRPIYKTILRKYPEMIKTLDIRDSVYNETRNFLFELEKQKKIIVLAPSVPPVADRFEKSVDKLKVIYELGKSDAADKIDEIIEYIK</sequence>
<name>A0A544QYS4_9FIRM</name>
<accession>A0A544QYS4</accession>
<organism evidence="6 7">
    <name type="scientific">Peptacetobacter hominis</name>
    <dbReference type="NCBI Taxonomy" id="2743610"/>
    <lineage>
        <taxon>Bacteria</taxon>
        <taxon>Bacillati</taxon>
        <taxon>Bacillota</taxon>
        <taxon>Clostridia</taxon>
        <taxon>Peptostreptococcales</taxon>
        <taxon>Peptostreptococcaceae</taxon>
        <taxon>Peptacetobacter</taxon>
    </lineage>
</organism>
<dbReference type="PANTHER" id="PTHR14226:SF25">
    <property type="entry name" value="PHOSPHOESTERASE"/>
    <property type="match status" value="1"/>
</dbReference>
<dbReference type="RefSeq" id="WP_142535088.1">
    <property type="nucleotide sequence ID" value="NZ_SGJB01000001.1"/>
</dbReference>
<dbReference type="Proteomes" id="UP000317863">
    <property type="component" value="Unassembled WGS sequence"/>
</dbReference>
<evidence type="ECO:0000256" key="1">
    <source>
        <dbReference type="ARBA" id="ARBA00022801"/>
    </source>
</evidence>
<dbReference type="InterPro" id="IPR045943">
    <property type="entry name" value="DUF6363"/>
</dbReference>
<proteinExistence type="predicted"/>
<keyword evidence="3 4" id="KW-0443">Lipid metabolism</keyword>
<evidence type="ECO:0000313" key="7">
    <source>
        <dbReference type="Proteomes" id="UP000317863"/>
    </source>
</evidence>
<dbReference type="SUPFAM" id="SSF52151">
    <property type="entry name" value="FabD/lysophospholipase-like"/>
    <property type="match status" value="1"/>
</dbReference>
<keyword evidence="2 4" id="KW-0442">Lipid degradation</keyword>
<feature type="active site" description="Proton acceptor" evidence="4">
    <location>
        <position position="159"/>
    </location>
</feature>
<dbReference type="Gene3D" id="3.40.1090.10">
    <property type="entry name" value="Cytosolic phospholipase A2 catalytic domain"/>
    <property type="match status" value="2"/>
</dbReference>
<dbReference type="PANTHER" id="PTHR14226">
    <property type="entry name" value="NEUROPATHY TARGET ESTERASE/SWISS CHEESE D.MELANOGASTER"/>
    <property type="match status" value="1"/>
</dbReference>
<evidence type="ECO:0000313" key="6">
    <source>
        <dbReference type="EMBL" id="TQQ85861.1"/>
    </source>
</evidence>
<dbReference type="EMBL" id="SGJB01000001">
    <property type="protein sequence ID" value="TQQ85861.1"/>
    <property type="molecule type" value="Genomic_DNA"/>
</dbReference>
<dbReference type="InterPro" id="IPR002641">
    <property type="entry name" value="PNPLA_dom"/>
</dbReference>
<keyword evidence="1 4" id="KW-0378">Hydrolase</keyword>
<dbReference type="AlphaFoldDB" id="A0A544QYS4"/>
<protein>
    <submittedName>
        <fullName evidence="6">Patatin family protein</fullName>
    </submittedName>
</protein>
<dbReference type="GO" id="GO:0016042">
    <property type="term" value="P:lipid catabolic process"/>
    <property type="evidence" value="ECO:0007669"/>
    <property type="project" value="UniProtKB-UniRule"/>
</dbReference>
<feature type="domain" description="PNPLA" evidence="5">
    <location>
        <begin position="5"/>
        <end position="172"/>
    </location>
</feature>
<dbReference type="InterPro" id="IPR016035">
    <property type="entry name" value="Acyl_Trfase/lysoPLipase"/>
</dbReference>
<reference evidence="6 7" key="1">
    <citation type="submission" date="2019-02" db="EMBL/GenBank/DDBJ databases">
        <title>Peptostreptococcaceae bacterium ZHW00191 nov., a new bacterium isolated from the human gut.</title>
        <authorList>
            <person name="Zhou H.-W."/>
            <person name="Chen X.-J."/>
        </authorList>
    </citation>
    <scope>NUCLEOTIDE SEQUENCE [LARGE SCALE GENOMIC DNA]</scope>
    <source>
        <strain evidence="6 7">ZHW00191</strain>
    </source>
</reference>
<dbReference type="OrthoDB" id="9802424at2"/>
<feature type="short sequence motif" description="GXSXG" evidence="4">
    <location>
        <begin position="36"/>
        <end position="40"/>
    </location>
</feature>
<dbReference type="InterPro" id="IPR037483">
    <property type="entry name" value="YjjU-like"/>
</dbReference>
<evidence type="ECO:0000259" key="5">
    <source>
        <dbReference type="PROSITE" id="PS51635"/>
    </source>
</evidence>
<keyword evidence="7" id="KW-1185">Reference proteome</keyword>
<dbReference type="GO" id="GO:0016787">
    <property type="term" value="F:hydrolase activity"/>
    <property type="evidence" value="ECO:0007669"/>
    <property type="project" value="UniProtKB-UniRule"/>
</dbReference>
<dbReference type="InterPro" id="IPR050301">
    <property type="entry name" value="NTE"/>
</dbReference>
<feature type="active site" description="Nucleophile" evidence="4">
    <location>
        <position position="38"/>
    </location>
</feature>
<dbReference type="PROSITE" id="PS51635">
    <property type="entry name" value="PNPLA"/>
    <property type="match status" value="1"/>
</dbReference>
<dbReference type="CDD" id="cd07208">
    <property type="entry name" value="Pat_hypo_Ecoli_yjju_like"/>
    <property type="match status" value="1"/>
</dbReference>
<dbReference type="Pfam" id="PF01734">
    <property type="entry name" value="Patatin"/>
    <property type="match status" value="1"/>
</dbReference>
<comment type="caution">
    <text evidence="6">The sequence shown here is derived from an EMBL/GenBank/DDBJ whole genome shotgun (WGS) entry which is preliminary data.</text>
</comment>
<evidence type="ECO:0000256" key="3">
    <source>
        <dbReference type="ARBA" id="ARBA00023098"/>
    </source>
</evidence>
<dbReference type="Pfam" id="PF19890">
    <property type="entry name" value="DUF6363"/>
    <property type="match status" value="1"/>
</dbReference>
<feature type="short sequence motif" description="DGA/G" evidence="4">
    <location>
        <begin position="159"/>
        <end position="161"/>
    </location>
</feature>
<evidence type="ECO:0000256" key="2">
    <source>
        <dbReference type="ARBA" id="ARBA00022963"/>
    </source>
</evidence>
<evidence type="ECO:0000256" key="4">
    <source>
        <dbReference type="PROSITE-ProRule" id="PRU01161"/>
    </source>
</evidence>
<feature type="short sequence motif" description="GXGXXG" evidence="4">
    <location>
        <begin position="9"/>
        <end position="14"/>
    </location>
</feature>